<evidence type="ECO:0000313" key="3">
    <source>
        <dbReference type="EMBL" id="KAF1960097.1"/>
    </source>
</evidence>
<evidence type="ECO:0000256" key="1">
    <source>
        <dbReference type="SAM" id="MobiDB-lite"/>
    </source>
</evidence>
<sequence length="282" mass="32544">MSQNTKKSRLPLQSAVTRHGATSNIVTIKVGAEKTEYVVHKAFLVYYSDYFKKALEGPWKEAEDNAITLEDVEVEVFNVFVNWLYTQQLPRNRYEWFDASEAHKSHNPEFKVDTVQYPPDFTDEWDAGGEVDDGEEDNGGDDDGFDYSDLLPQSMDLLRMETYCYADRLLVPEFRAQLGLQITSQREADVEQYEEVTQFAADNLPSSDSVYKFLVDSACAFYDPACESRDYWSSLPKEFVVECFLKLPKYHDIYRDGSSLKACDYHNHKSEEEHDACKNNND</sequence>
<feature type="domain" description="BTB" evidence="2">
    <location>
        <begin position="24"/>
        <end position="93"/>
    </location>
</feature>
<name>A0A6A5UG83_9PLEO</name>
<dbReference type="InterPro" id="IPR000210">
    <property type="entry name" value="BTB/POZ_dom"/>
</dbReference>
<dbReference type="PROSITE" id="PS50097">
    <property type="entry name" value="BTB"/>
    <property type="match status" value="1"/>
</dbReference>
<dbReference type="EMBL" id="ML976983">
    <property type="protein sequence ID" value="KAF1960097.1"/>
    <property type="molecule type" value="Genomic_DNA"/>
</dbReference>
<proteinExistence type="predicted"/>
<dbReference type="SUPFAM" id="SSF54695">
    <property type="entry name" value="POZ domain"/>
    <property type="match status" value="1"/>
</dbReference>
<gene>
    <name evidence="3" type="ORF">CC80DRAFT_582457</name>
</gene>
<dbReference type="InterPro" id="IPR011333">
    <property type="entry name" value="SKP1/BTB/POZ_sf"/>
</dbReference>
<dbReference type="AlphaFoldDB" id="A0A6A5UG83"/>
<dbReference type="SMART" id="SM00225">
    <property type="entry name" value="BTB"/>
    <property type="match status" value="1"/>
</dbReference>
<reference evidence="3" key="1">
    <citation type="journal article" date="2020" name="Stud. Mycol.">
        <title>101 Dothideomycetes genomes: a test case for predicting lifestyles and emergence of pathogens.</title>
        <authorList>
            <person name="Haridas S."/>
            <person name="Albert R."/>
            <person name="Binder M."/>
            <person name="Bloem J."/>
            <person name="Labutti K."/>
            <person name="Salamov A."/>
            <person name="Andreopoulos B."/>
            <person name="Baker S."/>
            <person name="Barry K."/>
            <person name="Bills G."/>
            <person name="Bluhm B."/>
            <person name="Cannon C."/>
            <person name="Castanera R."/>
            <person name="Culley D."/>
            <person name="Daum C."/>
            <person name="Ezra D."/>
            <person name="Gonzalez J."/>
            <person name="Henrissat B."/>
            <person name="Kuo A."/>
            <person name="Liang C."/>
            <person name="Lipzen A."/>
            <person name="Lutzoni F."/>
            <person name="Magnuson J."/>
            <person name="Mondo S."/>
            <person name="Nolan M."/>
            <person name="Ohm R."/>
            <person name="Pangilinan J."/>
            <person name="Park H.-J."/>
            <person name="Ramirez L."/>
            <person name="Alfaro M."/>
            <person name="Sun H."/>
            <person name="Tritt A."/>
            <person name="Yoshinaga Y."/>
            <person name="Zwiers L.-H."/>
            <person name="Turgeon B."/>
            <person name="Goodwin S."/>
            <person name="Spatafora J."/>
            <person name="Crous P."/>
            <person name="Grigoriev I."/>
        </authorList>
    </citation>
    <scope>NUCLEOTIDE SEQUENCE</scope>
    <source>
        <strain evidence="3">CBS 675.92</strain>
    </source>
</reference>
<keyword evidence="4" id="KW-1185">Reference proteome</keyword>
<accession>A0A6A5UG83</accession>
<dbReference type="Gene3D" id="3.30.710.10">
    <property type="entry name" value="Potassium Channel Kv1.1, Chain A"/>
    <property type="match status" value="1"/>
</dbReference>
<dbReference type="PANTHER" id="PTHR47843:SF2">
    <property type="entry name" value="BTB DOMAIN-CONTAINING PROTEIN"/>
    <property type="match status" value="1"/>
</dbReference>
<feature type="region of interest" description="Disordered" evidence="1">
    <location>
        <begin position="124"/>
        <end position="145"/>
    </location>
</feature>
<dbReference type="PANTHER" id="PTHR47843">
    <property type="entry name" value="BTB DOMAIN-CONTAINING PROTEIN-RELATED"/>
    <property type="match status" value="1"/>
</dbReference>
<dbReference type="Proteomes" id="UP000800035">
    <property type="component" value="Unassembled WGS sequence"/>
</dbReference>
<protein>
    <recommendedName>
        <fullName evidence="2">BTB domain-containing protein</fullName>
    </recommendedName>
</protein>
<dbReference type="CDD" id="cd18186">
    <property type="entry name" value="BTB_POZ_ZBTB_KLHL-like"/>
    <property type="match status" value="1"/>
</dbReference>
<dbReference type="Pfam" id="PF00651">
    <property type="entry name" value="BTB"/>
    <property type="match status" value="1"/>
</dbReference>
<evidence type="ECO:0000313" key="4">
    <source>
        <dbReference type="Proteomes" id="UP000800035"/>
    </source>
</evidence>
<evidence type="ECO:0000259" key="2">
    <source>
        <dbReference type="PROSITE" id="PS50097"/>
    </source>
</evidence>
<dbReference type="OrthoDB" id="194443at2759"/>
<organism evidence="3 4">
    <name type="scientific">Byssothecium circinans</name>
    <dbReference type="NCBI Taxonomy" id="147558"/>
    <lineage>
        <taxon>Eukaryota</taxon>
        <taxon>Fungi</taxon>
        <taxon>Dikarya</taxon>
        <taxon>Ascomycota</taxon>
        <taxon>Pezizomycotina</taxon>
        <taxon>Dothideomycetes</taxon>
        <taxon>Pleosporomycetidae</taxon>
        <taxon>Pleosporales</taxon>
        <taxon>Massarineae</taxon>
        <taxon>Massarinaceae</taxon>
        <taxon>Byssothecium</taxon>
    </lineage>
</organism>